<dbReference type="AlphaFoldDB" id="A0A4P6JMN8"/>
<evidence type="ECO:0000313" key="2">
    <source>
        <dbReference type="Proteomes" id="UP000290365"/>
    </source>
</evidence>
<protein>
    <submittedName>
        <fullName evidence="1">Uncharacterized protein</fullName>
    </submittedName>
</protein>
<keyword evidence="2" id="KW-1185">Reference proteome</keyword>
<reference evidence="1 2" key="1">
    <citation type="submission" date="2019-01" db="EMBL/GenBank/DDBJ databases">
        <title>Ktedonosporobacter rubrisoli SCAWS-G2.</title>
        <authorList>
            <person name="Huang Y."/>
            <person name="Yan B."/>
        </authorList>
    </citation>
    <scope>NUCLEOTIDE SEQUENCE [LARGE SCALE GENOMIC DNA]</scope>
    <source>
        <strain evidence="1 2">SCAWS-G2</strain>
    </source>
</reference>
<name>A0A4P6JMN8_KTERU</name>
<proteinExistence type="predicted"/>
<evidence type="ECO:0000313" key="1">
    <source>
        <dbReference type="EMBL" id="QBD76292.1"/>
    </source>
</evidence>
<accession>A0A4P6JMN8</accession>
<organism evidence="1 2">
    <name type="scientific">Ktedonosporobacter rubrisoli</name>
    <dbReference type="NCBI Taxonomy" id="2509675"/>
    <lineage>
        <taxon>Bacteria</taxon>
        <taxon>Bacillati</taxon>
        <taxon>Chloroflexota</taxon>
        <taxon>Ktedonobacteria</taxon>
        <taxon>Ktedonobacterales</taxon>
        <taxon>Ktedonosporobacteraceae</taxon>
        <taxon>Ktedonosporobacter</taxon>
    </lineage>
</organism>
<gene>
    <name evidence="1" type="ORF">EPA93_09840</name>
</gene>
<dbReference type="OrthoDB" id="9922455at2"/>
<dbReference type="KEGG" id="kbs:EPA93_09840"/>
<dbReference type="EMBL" id="CP035758">
    <property type="protein sequence ID" value="QBD76292.1"/>
    <property type="molecule type" value="Genomic_DNA"/>
</dbReference>
<dbReference type="Proteomes" id="UP000290365">
    <property type="component" value="Chromosome"/>
</dbReference>
<dbReference type="RefSeq" id="WP_129886939.1">
    <property type="nucleotide sequence ID" value="NZ_CP035758.1"/>
</dbReference>
<sequence length="237" mass="28013">MNAAYKLPTSRAIAEEAFAEFMALREQFPPQAKQLLMGLATKGPQRLFKFIEVRRCVSGISPEIAFEEHVLEVFLEEAAPQLEQIINTRAERFFVYHKARTPEYDWEKYSLFNLLAVQQVARNYPQYFPEEVLREPRNWLQNNWMLWADGRGMNCIRYGLLSGFPLGSVLKFAMYKEVRKKLEDGQETALTEEERELMQAKQSALSWTTMLSYFSFYPEDDQRYMQQLDEIYLALKW</sequence>